<evidence type="ECO:0000256" key="4">
    <source>
        <dbReference type="ARBA" id="ARBA00022842"/>
    </source>
</evidence>
<feature type="domain" description="PIN" evidence="5">
    <location>
        <begin position="5"/>
        <end position="105"/>
    </location>
</feature>
<evidence type="ECO:0000256" key="3">
    <source>
        <dbReference type="ARBA" id="ARBA00022801"/>
    </source>
</evidence>
<dbReference type="Proteomes" id="UP000809587">
    <property type="component" value="Unassembled WGS sequence"/>
</dbReference>
<protein>
    <submittedName>
        <fullName evidence="7">PIN domain-containing protein</fullName>
    </submittedName>
</protein>
<evidence type="ECO:0000256" key="2">
    <source>
        <dbReference type="ARBA" id="ARBA00022723"/>
    </source>
</evidence>
<dbReference type="SUPFAM" id="SSF88723">
    <property type="entry name" value="PIN domain-like"/>
    <property type="match status" value="1"/>
</dbReference>
<proteinExistence type="predicted"/>
<accession>A0ABS2J7Q8</accession>
<gene>
    <name evidence="7" type="ORF">JQN84_08625</name>
</gene>
<evidence type="ECO:0000313" key="8">
    <source>
        <dbReference type="Proteomes" id="UP000809587"/>
    </source>
</evidence>
<feature type="domain" description="VapC50 C-terminal" evidence="6">
    <location>
        <begin position="123"/>
        <end position="179"/>
    </location>
</feature>
<name>A0ABS2J7Q8_9ACTN</name>
<keyword evidence="8" id="KW-1185">Reference proteome</keyword>
<dbReference type="InterPro" id="IPR002716">
    <property type="entry name" value="PIN_dom"/>
</dbReference>
<keyword evidence="2" id="KW-0479">Metal-binding</keyword>
<evidence type="ECO:0000313" key="7">
    <source>
        <dbReference type="EMBL" id="MBM7082596.1"/>
    </source>
</evidence>
<sequence>MTTIAVLDANVLIPNALCDFLLRLAEEDLYQPRWSPDILAEVRRHVPVPAAAIDRRIAFMNAAFEDALVTGYETLIDQMRNDTKDRHVLAAAVAAGADSIITCNLRDFPLAACEPHGVVAEHPDTVLLDLWAREPRTLLRILGEQAAGTGRRGRQLTAHQVLDYLASAGARRFAATVRRSTLPMDGPVAARESHPRASVGE</sequence>
<dbReference type="EMBL" id="JAFEUO010000002">
    <property type="protein sequence ID" value="MBM7082596.1"/>
    <property type="molecule type" value="Genomic_DNA"/>
</dbReference>
<organism evidence="7 8">
    <name type="scientific">Micromonospora humidisoli</name>
    <dbReference type="NCBI Taxonomy" id="2807622"/>
    <lineage>
        <taxon>Bacteria</taxon>
        <taxon>Bacillati</taxon>
        <taxon>Actinomycetota</taxon>
        <taxon>Actinomycetes</taxon>
        <taxon>Micromonosporales</taxon>
        <taxon>Micromonosporaceae</taxon>
        <taxon>Micromonospora</taxon>
    </lineage>
</organism>
<keyword evidence="4" id="KW-0460">Magnesium</keyword>
<comment type="caution">
    <text evidence="7">The sequence shown here is derived from an EMBL/GenBank/DDBJ whole genome shotgun (WGS) entry which is preliminary data.</text>
</comment>
<keyword evidence="1" id="KW-0540">Nuclease</keyword>
<dbReference type="RefSeq" id="WP_204957824.1">
    <property type="nucleotide sequence ID" value="NZ_JAFEUO010000002.1"/>
</dbReference>
<dbReference type="InterPro" id="IPR029060">
    <property type="entry name" value="PIN-like_dom_sf"/>
</dbReference>
<dbReference type="Pfam" id="PF26343">
    <property type="entry name" value="VapC50_C"/>
    <property type="match status" value="1"/>
</dbReference>
<dbReference type="Pfam" id="PF13470">
    <property type="entry name" value="PIN_3"/>
    <property type="match status" value="1"/>
</dbReference>
<evidence type="ECO:0000259" key="5">
    <source>
        <dbReference type="Pfam" id="PF13470"/>
    </source>
</evidence>
<keyword evidence="3" id="KW-0378">Hydrolase</keyword>
<evidence type="ECO:0000256" key="1">
    <source>
        <dbReference type="ARBA" id="ARBA00022722"/>
    </source>
</evidence>
<evidence type="ECO:0000259" key="6">
    <source>
        <dbReference type="Pfam" id="PF26343"/>
    </source>
</evidence>
<dbReference type="InterPro" id="IPR058652">
    <property type="entry name" value="VapC50_C"/>
</dbReference>
<reference evidence="7 8" key="1">
    <citation type="submission" date="2021-02" db="EMBL/GenBank/DDBJ databases">
        <authorList>
            <person name="Lee D.-H."/>
        </authorList>
    </citation>
    <scope>NUCLEOTIDE SEQUENCE [LARGE SCALE GENOMIC DNA]</scope>
    <source>
        <strain evidence="7 8">MMS20-R2-29</strain>
    </source>
</reference>